<protein>
    <submittedName>
        <fullName evidence="3">Uncharacterized protein LOC108558037</fullName>
    </submittedName>
</protein>
<reference evidence="3" key="1">
    <citation type="submission" date="2025-08" db="UniProtKB">
        <authorList>
            <consortium name="RefSeq"/>
        </authorList>
    </citation>
    <scope>IDENTIFICATION</scope>
    <source>
        <tissue evidence="3">Whole Larva</tissue>
    </source>
</reference>
<dbReference type="Proteomes" id="UP000695000">
    <property type="component" value="Unplaced"/>
</dbReference>
<sequence>MKLALIAFALLVAVSAAPTYDFDGIVENIPEEDRLHFLRFHIKRGYELSQQKQARFTDELGDDFSVALYNFAKSNHAITDQATLTRLYEVICFDDGDCIDIGDPGIHP</sequence>
<proteinExistence type="predicted"/>
<gene>
    <name evidence="3" type="primary">LOC108558037</name>
</gene>
<dbReference type="GeneID" id="108558037"/>
<feature type="chain" id="PRO_5046096749" evidence="1">
    <location>
        <begin position="17"/>
        <end position="108"/>
    </location>
</feature>
<accession>A0ABM1M6W3</accession>
<keyword evidence="2" id="KW-1185">Reference proteome</keyword>
<evidence type="ECO:0000256" key="1">
    <source>
        <dbReference type="SAM" id="SignalP"/>
    </source>
</evidence>
<organism evidence="2 3">
    <name type="scientific">Nicrophorus vespilloides</name>
    <name type="common">Boreal carrion beetle</name>
    <dbReference type="NCBI Taxonomy" id="110193"/>
    <lineage>
        <taxon>Eukaryota</taxon>
        <taxon>Metazoa</taxon>
        <taxon>Ecdysozoa</taxon>
        <taxon>Arthropoda</taxon>
        <taxon>Hexapoda</taxon>
        <taxon>Insecta</taxon>
        <taxon>Pterygota</taxon>
        <taxon>Neoptera</taxon>
        <taxon>Endopterygota</taxon>
        <taxon>Coleoptera</taxon>
        <taxon>Polyphaga</taxon>
        <taxon>Staphyliniformia</taxon>
        <taxon>Silphidae</taxon>
        <taxon>Nicrophorinae</taxon>
        <taxon>Nicrophorus</taxon>
    </lineage>
</organism>
<keyword evidence="1" id="KW-0732">Signal</keyword>
<evidence type="ECO:0000313" key="2">
    <source>
        <dbReference type="Proteomes" id="UP000695000"/>
    </source>
</evidence>
<name>A0ABM1M6W3_NICVS</name>
<evidence type="ECO:0000313" key="3">
    <source>
        <dbReference type="RefSeq" id="XP_017770313.1"/>
    </source>
</evidence>
<dbReference type="RefSeq" id="XP_017770313.1">
    <property type="nucleotide sequence ID" value="XM_017914824.1"/>
</dbReference>
<feature type="signal peptide" evidence="1">
    <location>
        <begin position="1"/>
        <end position="16"/>
    </location>
</feature>